<reference evidence="1" key="1">
    <citation type="submission" date="2022-04" db="EMBL/GenBank/DDBJ databases">
        <title>Genome of the entomopathogenic fungus Entomophthora muscae.</title>
        <authorList>
            <person name="Elya C."/>
            <person name="Lovett B.R."/>
            <person name="Lee E."/>
            <person name="Macias A.M."/>
            <person name="Hajek A.E."/>
            <person name="De Bivort B.L."/>
            <person name="Kasson M.T."/>
            <person name="De Fine Licht H.H."/>
            <person name="Stajich J.E."/>
        </authorList>
    </citation>
    <scope>NUCLEOTIDE SEQUENCE</scope>
    <source>
        <strain evidence="1">Berkeley</strain>
    </source>
</reference>
<proteinExistence type="predicted"/>
<evidence type="ECO:0000313" key="1">
    <source>
        <dbReference type="EMBL" id="KAJ9062417.1"/>
    </source>
</evidence>
<name>A0ACC2SJT9_9FUNG</name>
<evidence type="ECO:0000313" key="2">
    <source>
        <dbReference type="Proteomes" id="UP001165960"/>
    </source>
</evidence>
<organism evidence="1 2">
    <name type="scientific">Entomophthora muscae</name>
    <dbReference type="NCBI Taxonomy" id="34485"/>
    <lineage>
        <taxon>Eukaryota</taxon>
        <taxon>Fungi</taxon>
        <taxon>Fungi incertae sedis</taxon>
        <taxon>Zoopagomycota</taxon>
        <taxon>Entomophthoromycotina</taxon>
        <taxon>Entomophthoromycetes</taxon>
        <taxon>Entomophthorales</taxon>
        <taxon>Entomophthoraceae</taxon>
        <taxon>Entomophthora</taxon>
    </lineage>
</organism>
<keyword evidence="2" id="KW-1185">Reference proteome</keyword>
<dbReference type="EMBL" id="QTSX02005008">
    <property type="protein sequence ID" value="KAJ9062417.1"/>
    <property type="molecule type" value="Genomic_DNA"/>
</dbReference>
<sequence length="298" mass="34977">MGTPSPKRRRDQYIYKSKSILRISDDDYFKKNAEFRLWLQEKRGKYFDELEKGKQRKYFQKFVDKWNANELSDKFYDGLTLSQIPKTDSTRYRWKFAKGIVRGFKQLVLNQSIRSKMKWILLEIQSIVRPTYMELNLLLSTNLISTRVIGPRLPSGGIGSGFEDAVDEEDLMRLKRQREKAENKMLRRRKESDLEELVPKETGREAMLEKRRAKGAHARREDSPDVELNDSELLGGDSFNAAVARQRARNNVRLSRKQNIQLEKEAQLKARVEQHRAKEEATVEMFRKMAAAHRPPPS</sequence>
<dbReference type="Proteomes" id="UP001165960">
    <property type="component" value="Unassembled WGS sequence"/>
</dbReference>
<comment type="caution">
    <text evidence="1">The sequence shown here is derived from an EMBL/GenBank/DDBJ whole genome shotgun (WGS) entry which is preliminary data.</text>
</comment>
<protein>
    <submittedName>
        <fullName evidence="1">Uncharacterized protein</fullName>
    </submittedName>
</protein>
<accession>A0ACC2SJT9</accession>
<gene>
    <name evidence="1" type="ORF">DSO57_1011094</name>
</gene>